<reference evidence="2" key="1">
    <citation type="submission" date="2020-08" db="EMBL/GenBank/DDBJ databases">
        <title>Novel species isolated from subtropical streams in China.</title>
        <authorList>
            <person name="Lu H."/>
        </authorList>
    </citation>
    <scope>NUCLEOTIDE SEQUENCE</scope>
    <source>
        <strain evidence="2">CY7W</strain>
    </source>
</reference>
<gene>
    <name evidence="2" type="ORF">H8K47_16715</name>
</gene>
<dbReference type="EMBL" id="JACOGG010000027">
    <property type="protein sequence ID" value="MBC3937001.1"/>
    <property type="molecule type" value="Genomic_DNA"/>
</dbReference>
<dbReference type="Proteomes" id="UP000612361">
    <property type="component" value="Unassembled WGS sequence"/>
</dbReference>
<name>A0A923I7E7_9BURK</name>
<protein>
    <recommendedName>
        <fullName evidence="4">TnsE C-terminal domain-containing protein</fullName>
    </recommendedName>
</protein>
<keyword evidence="3" id="KW-1185">Reference proteome</keyword>
<dbReference type="AlphaFoldDB" id="A0A923I7E7"/>
<dbReference type="RefSeq" id="WP_186882523.1">
    <property type="nucleotide sequence ID" value="NZ_JACOGG010000027.1"/>
</dbReference>
<evidence type="ECO:0000256" key="1">
    <source>
        <dbReference type="SAM" id="MobiDB-lite"/>
    </source>
</evidence>
<proteinExistence type="predicted"/>
<organism evidence="2 3">
    <name type="scientific">Undibacterium rugosum</name>
    <dbReference type="NCBI Taxonomy" id="2762291"/>
    <lineage>
        <taxon>Bacteria</taxon>
        <taxon>Pseudomonadati</taxon>
        <taxon>Pseudomonadota</taxon>
        <taxon>Betaproteobacteria</taxon>
        <taxon>Burkholderiales</taxon>
        <taxon>Oxalobacteraceae</taxon>
        <taxon>Undibacterium</taxon>
    </lineage>
</organism>
<evidence type="ECO:0000313" key="2">
    <source>
        <dbReference type="EMBL" id="MBC3937001.1"/>
    </source>
</evidence>
<evidence type="ECO:0000313" key="3">
    <source>
        <dbReference type="Proteomes" id="UP000612361"/>
    </source>
</evidence>
<accession>A0A923I7E7</accession>
<evidence type="ECO:0008006" key="4">
    <source>
        <dbReference type="Google" id="ProtNLM"/>
    </source>
</evidence>
<sequence length="581" mass="65751">MRKINSVTSTNLDNNSHNFKQLPSISAFPKDEKIWRIDWFGEITFPNRLIRRTQPSILVHLSRIQDERFLNNTEVQLSPHATSPAKFQRKTWVSVGTLPLLRIGDLWQNGQLVAQPDYELEQFSDLCIDRVKTHLIKAGLNLNEQGFLLPLTEHPWHMHCTQSYCLLLKLEDNKRLIIPCVELIRFYFGSSSNLITKLFLPPLEHKSLYTKADYDKVSGRLHLQLAEHISGASAADIGRIHRSPIAWQAAVQIGASILAASVARHEIHAHGFFPFEGKTDLTAVGKWLSFQGDPRATFVVYSLRSCSHPFPFRSLQYDVKGHSLRSSHKNSSQANAPGMNVKTRSADDSPDQQLIEKDASSKLAKKTRAAWWSARFPDLTRKAIWKNRALSEPSANNVFCGTRQSDVQHSSVGNPSSERRAHPVDFEIRAKQKSEFPAPEFLREIIEELESLDGFNIQLLTNSEQDGWTIPITVLVNEDGEIDASLFIKIGENQLRERRVAVFSVEYETECVKIVAVESSPTHMKLYLPSSDSETDLMETLLCAAADFISRPEPKVGDISNLIRWVFGFSERTKGGFKKNP</sequence>
<comment type="caution">
    <text evidence="2">The sequence shown here is derived from an EMBL/GenBank/DDBJ whole genome shotgun (WGS) entry which is preliminary data.</text>
</comment>
<feature type="region of interest" description="Disordered" evidence="1">
    <location>
        <begin position="323"/>
        <end position="352"/>
    </location>
</feature>